<accession>A0A419VUF0</accession>
<dbReference type="InterPro" id="IPR013783">
    <property type="entry name" value="Ig-like_fold"/>
</dbReference>
<feature type="domain" description="F5/8 type C" evidence="1">
    <location>
        <begin position="388"/>
        <end position="478"/>
    </location>
</feature>
<organism evidence="2 3">
    <name type="scientific">Mangrovibacterium diazotrophicum</name>
    <dbReference type="NCBI Taxonomy" id="1261403"/>
    <lineage>
        <taxon>Bacteria</taxon>
        <taxon>Pseudomonadati</taxon>
        <taxon>Bacteroidota</taxon>
        <taxon>Bacteroidia</taxon>
        <taxon>Marinilabiliales</taxon>
        <taxon>Prolixibacteraceae</taxon>
        <taxon>Mangrovibacterium</taxon>
    </lineage>
</organism>
<evidence type="ECO:0000313" key="2">
    <source>
        <dbReference type="EMBL" id="RKD85148.1"/>
    </source>
</evidence>
<dbReference type="PROSITE" id="PS51257">
    <property type="entry name" value="PROKAR_LIPOPROTEIN"/>
    <property type="match status" value="1"/>
</dbReference>
<dbReference type="Pfam" id="PF16389">
    <property type="entry name" value="DUF4998"/>
    <property type="match status" value="1"/>
</dbReference>
<dbReference type="PROSITE" id="PS50022">
    <property type="entry name" value="FA58C_3"/>
    <property type="match status" value="1"/>
</dbReference>
<dbReference type="SUPFAM" id="SSF49785">
    <property type="entry name" value="Galactose-binding domain-like"/>
    <property type="match status" value="1"/>
</dbReference>
<dbReference type="InterPro" id="IPR000421">
    <property type="entry name" value="FA58C"/>
</dbReference>
<name>A0A419VUF0_9BACT</name>
<evidence type="ECO:0000259" key="1">
    <source>
        <dbReference type="PROSITE" id="PS50022"/>
    </source>
</evidence>
<dbReference type="Gene3D" id="2.60.40.10">
    <property type="entry name" value="Immunoglobulins"/>
    <property type="match status" value="1"/>
</dbReference>
<dbReference type="RefSeq" id="WP_120275825.1">
    <property type="nucleotide sequence ID" value="NZ_RAPN01000006.1"/>
</dbReference>
<dbReference type="AlphaFoldDB" id="A0A419VUF0"/>
<protein>
    <submittedName>
        <fullName evidence="2">F5/8 type C domain-containing protein</fullName>
    </submittedName>
</protein>
<reference evidence="2 3" key="1">
    <citation type="submission" date="2018-09" db="EMBL/GenBank/DDBJ databases">
        <title>Genomic Encyclopedia of Archaeal and Bacterial Type Strains, Phase II (KMG-II): from individual species to whole genera.</title>
        <authorList>
            <person name="Goeker M."/>
        </authorList>
    </citation>
    <scope>NUCLEOTIDE SEQUENCE [LARGE SCALE GENOMIC DNA]</scope>
    <source>
        <strain evidence="2 3">DSM 27148</strain>
    </source>
</reference>
<dbReference type="EMBL" id="RAPN01000006">
    <property type="protein sequence ID" value="RKD85148.1"/>
    <property type="molecule type" value="Genomic_DNA"/>
</dbReference>
<dbReference type="OrthoDB" id="1043438at2"/>
<dbReference type="Proteomes" id="UP000283387">
    <property type="component" value="Unassembled WGS sequence"/>
</dbReference>
<comment type="caution">
    <text evidence="2">The sequence shown here is derived from an EMBL/GenBank/DDBJ whole genome shotgun (WGS) entry which is preliminary data.</text>
</comment>
<gene>
    <name evidence="2" type="ORF">BC643_4667</name>
</gene>
<dbReference type="Gene3D" id="2.60.120.260">
    <property type="entry name" value="Galactose-binding domain-like"/>
    <property type="match status" value="1"/>
</dbReference>
<evidence type="ECO:0000313" key="3">
    <source>
        <dbReference type="Proteomes" id="UP000283387"/>
    </source>
</evidence>
<keyword evidence="3" id="KW-1185">Reference proteome</keyword>
<dbReference type="Pfam" id="PF00754">
    <property type="entry name" value="F5_F8_type_C"/>
    <property type="match status" value="1"/>
</dbReference>
<dbReference type="InterPro" id="IPR008979">
    <property type="entry name" value="Galactose-bd-like_sf"/>
</dbReference>
<sequence>MKRLIYLLSIAISLVACESMEDTYSEYNTPKERYVGKCSDLVLEQGWNRFRLTWTNSVDAAIENIKVKWEGEKESPDSVILAAGTEVYETLPVFTNQSYKFTVTAIDNRGVESFPVEVYGKPFTASSSLIEMFSTVEKKFFFVDEELIVMLYEAGGDIYNAEISYTSGGEAMTRAITSEDFELGRLQISGVDAGSDVTMSGTMNLTECIDEIPVEPYVLDREKRSWSGAFIGAMREQFDMQDVSDEQLDTLTTLYIDYNVNSLEDILYLPNLEHVVLGKRRMNSASTYISSASYVSKITDVDASLFALRKMHDIKGITVDIYGNQFLIKDSLDFETLHSTNPPPAVSVPADASSWVLTINNPDYYENEDPADNHPYELENMLGSYNDWQSIPQSGTLETHEITYDMNELKEVKGFQFYQSTSRFVRSYLPSTIEVHVSADGDKWETAFYQATMNVGGAPGEVTIAHMAEPKTVRYIKMIVRDVESSSTNYVAIGNFVPVL</sequence>
<proteinExistence type="predicted"/>